<dbReference type="Gene3D" id="3.40.630.190">
    <property type="entry name" value="LCP protein"/>
    <property type="match status" value="1"/>
</dbReference>
<feature type="domain" description="Cell envelope-related transcriptional attenuator" evidence="4">
    <location>
        <begin position="176"/>
        <end position="333"/>
    </location>
</feature>
<accession>A0A2N6MNB9</accession>
<comment type="similarity">
    <text evidence="1">Belongs to the LytR/CpsA/Psr (LCP) family.</text>
</comment>
<evidence type="ECO:0000259" key="4">
    <source>
        <dbReference type="Pfam" id="PF03816"/>
    </source>
</evidence>
<feature type="region of interest" description="Disordered" evidence="2">
    <location>
        <begin position="1"/>
        <end position="67"/>
    </location>
</feature>
<dbReference type="NCBIfam" id="TIGR00350">
    <property type="entry name" value="lytR_cpsA_psr"/>
    <property type="match status" value="1"/>
</dbReference>
<keyword evidence="3" id="KW-0812">Transmembrane</keyword>
<dbReference type="Pfam" id="PF03816">
    <property type="entry name" value="LytR_cpsA_psr"/>
    <property type="match status" value="1"/>
</dbReference>
<dbReference type="InterPro" id="IPR004474">
    <property type="entry name" value="LytR_CpsA_psr"/>
</dbReference>
<evidence type="ECO:0000313" key="6">
    <source>
        <dbReference type="Proteomes" id="UP000234966"/>
    </source>
</evidence>
<evidence type="ECO:0000313" key="5">
    <source>
        <dbReference type="EMBL" id="PMB48247.1"/>
    </source>
</evidence>
<evidence type="ECO:0000256" key="3">
    <source>
        <dbReference type="SAM" id="Phobius"/>
    </source>
</evidence>
<keyword evidence="3" id="KW-1133">Transmembrane helix</keyword>
<comment type="caution">
    <text evidence="5">The sequence shown here is derived from an EMBL/GenBank/DDBJ whole genome shotgun (WGS) entry which is preliminary data.</text>
</comment>
<organism evidence="5 6">
    <name type="scientific">Fischerella thermalis CCMEE 5330</name>
    <dbReference type="NCBI Taxonomy" id="2019670"/>
    <lineage>
        <taxon>Bacteria</taxon>
        <taxon>Bacillati</taxon>
        <taxon>Cyanobacteriota</taxon>
        <taxon>Cyanophyceae</taxon>
        <taxon>Nostocales</taxon>
        <taxon>Hapalosiphonaceae</taxon>
        <taxon>Fischerella</taxon>
    </lineage>
</organism>
<evidence type="ECO:0000256" key="2">
    <source>
        <dbReference type="SAM" id="MobiDB-lite"/>
    </source>
</evidence>
<dbReference type="PANTHER" id="PTHR33392">
    <property type="entry name" value="POLYISOPRENYL-TEICHOIC ACID--PEPTIDOGLYCAN TEICHOIC ACID TRANSFERASE TAGU"/>
    <property type="match status" value="1"/>
</dbReference>
<dbReference type="EMBL" id="NMQI01000031">
    <property type="protein sequence ID" value="PMB48247.1"/>
    <property type="molecule type" value="Genomic_DNA"/>
</dbReference>
<dbReference type="Proteomes" id="UP000234966">
    <property type="component" value="Unassembled WGS sequence"/>
</dbReference>
<dbReference type="InterPro" id="IPR050922">
    <property type="entry name" value="LytR/CpsA/Psr_CW_biosynth"/>
</dbReference>
<reference evidence="5 6" key="1">
    <citation type="submission" date="2017-07" db="EMBL/GenBank/DDBJ databases">
        <title>Genomes of Fischerella (Mastigocladus) sp. strains.</title>
        <authorList>
            <person name="Miller S.R."/>
        </authorList>
    </citation>
    <scope>NUCLEOTIDE SEQUENCE [LARGE SCALE GENOMIC DNA]</scope>
    <source>
        <strain evidence="5 6">CCMEE 5330</strain>
    </source>
</reference>
<dbReference type="AlphaFoldDB" id="A0A2N6MNB9"/>
<keyword evidence="3" id="KW-0472">Membrane</keyword>
<gene>
    <name evidence="5" type="ORF">CEN41_01540</name>
</gene>
<name>A0A2N6MNB9_9CYAN</name>
<feature type="compositionally biased region" description="Polar residues" evidence="2">
    <location>
        <begin position="33"/>
        <end position="43"/>
    </location>
</feature>
<protein>
    <recommendedName>
        <fullName evidence="4">Cell envelope-related transcriptional attenuator domain-containing protein</fullName>
    </recommendedName>
</protein>
<sequence>MFEPPSNDEPTIRGVQAGGMPTEPSLPKATPPTVYSTRAYSTHRTTPPPPPLPVRTTTTRDRSRRRRRSGGLTEWAWVIVAVAMVAVVILSSLSVVVAIRANTLPQEVIPTADIAAILPTAVVADSVGAGSQFLAESLIMPDGSNIRLTPWDGRSRFTFILAGLDRRPGERGLAYRTDSMMLISIDPVNQSIGVLSIPRDLYVQIPGYTNLQRVNTPMVFGETRQPGYGPTLLMQTVQLNLGIRVHDYVVVDFQAFIDIIDAIGGIQVTTDYTINDRTFPDLAYGYDPFYLPAGTHQLNGYNALRFARTRHGDSDIARARRQQQTLLAIRDRILNFGQLPSLIGQAPAIWQSLSNNVYTGLTFEQIIQLALYVKDIPAENIRMGVINFDYLIPYTTPDGASVLVPNRAALGNLMVQVFGASYTQ</sequence>
<dbReference type="PANTHER" id="PTHR33392:SF6">
    <property type="entry name" value="POLYISOPRENYL-TEICHOIC ACID--PEPTIDOGLYCAN TEICHOIC ACID TRANSFERASE TAGU"/>
    <property type="match status" value="1"/>
</dbReference>
<feature type="transmembrane region" description="Helical" evidence="3">
    <location>
        <begin position="75"/>
        <end position="99"/>
    </location>
</feature>
<proteinExistence type="inferred from homology"/>
<evidence type="ECO:0000256" key="1">
    <source>
        <dbReference type="ARBA" id="ARBA00006068"/>
    </source>
</evidence>